<accession>A0JJT7</accession>
<dbReference type="GO" id="GO:0001228">
    <property type="term" value="F:DNA-binding transcription activator activity, RNA polymerase II-specific"/>
    <property type="evidence" value="ECO:0007669"/>
    <property type="project" value="TreeGrafter"/>
</dbReference>
<evidence type="ECO:0000256" key="5">
    <source>
        <dbReference type="ARBA" id="ARBA00023163"/>
    </source>
</evidence>
<dbReference type="AlphaFoldDB" id="A0JJT7"/>
<dbReference type="InterPro" id="IPR051430">
    <property type="entry name" value="Fungal_TF_Env_Response"/>
</dbReference>
<dbReference type="Pfam" id="PF00172">
    <property type="entry name" value="Zn_clus"/>
    <property type="match status" value="1"/>
</dbReference>
<keyword evidence="6" id="KW-0539">Nucleus</keyword>
<evidence type="ECO:0000256" key="6">
    <source>
        <dbReference type="ARBA" id="ARBA00023242"/>
    </source>
</evidence>
<organism evidence="9">
    <name type="scientific">Beauveria bassiana</name>
    <name type="common">White muscardine disease fungus</name>
    <name type="synonym">Tritirachium shiotae</name>
    <dbReference type="NCBI Taxonomy" id="176275"/>
    <lineage>
        <taxon>Eukaryota</taxon>
        <taxon>Fungi</taxon>
        <taxon>Dikarya</taxon>
        <taxon>Ascomycota</taxon>
        <taxon>Pezizomycotina</taxon>
        <taxon>Sordariomycetes</taxon>
        <taxon>Hypocreomycetidae</taxon>
        <taxon>Hypocreales</taxon>
        <taxon>Cordycipitaceae</taxon>
        <taxon>Beauveria</taxon>
    </lineage>
</organism>
<dbReference type="PROSITE" id="PS00463">
    <property type="entry name" value="ZN2_CY6_FUNGAL_1"/>
    <property type="match status" value="1"/>
</dbReference>
<dbReference type="PANTHER" id="PTHR31944:SF129">
    <property type="entry name" value="ASPYRIDONES CLUSTER REGULATOR APDR-RELATED"/>
    <property type="match status" value="1"/>
</dbReference>
<evidence type="ECO:0000256" key="2">
    <source>
        <dbReference type="ARBA" id="ARBA00022833"/>
    </source>
</evidence>
<dbReference type="InterPro" id="IPR036864">
    <property type="entry name" value="Zn2-C6_fun-type_DNA-bd_sf"/>
</dbReference>
<feature type="non-terminal residue" evidence="9">
    <location>
        <position position="153"/>
    </location>
</feature>
<evidence type="ECO:0000256" key="1">
    <source>
        <dbReference type="ARBA" id="ARBA00022723"/>
    </source>
</evidence>
<evidence type="ECO:0000313" key="9">
    <source>
        <dbReference type="EMBL" id="CAL69593.1"/>
    </source>
</evidence>
<dbReference type="PANTHER" id="PTHR31944">
    <property type="entry name" value="HEME-RESPONSIVE ZINC FINGER TRANSCRIPTION FACTOR HAP1"/>
    <property type="match status" value="1"/>
</dbReference>
<dbReference type="SUPFAM" id="SSF57701">
    <property type="entry name" value="Zn2/Cys6 DNA-binding domain"/>
    <property type="match status" value="1"/>
</dbReference>
<name>A0JJT7_BEABA</name>
<evidence type="ECO:0000256" key="4">
    <source>
        <dbReference type="ARBA" id="ARBA00023125"/>
    </source>
</evidence>
<dbReference type="Gene3D" id="4.10.240.10">
    <property type="entry name" value="Zn(2)-C6 fungal-type DNA-binding domain"/>
    <property type="match status" value="1"/>
</dbReference>
<keyword evidence="1" id="KW-0479">Metal-binding</keyword>
<feature type="compositionally biased region" description="Low complexity" evidence="7">
    <location>
        <begin position="77"/>
        <end position="88"/>
    </location>
</feature>
<evidence type="ECO:0000256" key="3">
    <source>
        <dbReference type="ARBA" id="ARBA00023015"/>
    </source>
</evidence>
<dbReference type="SMART" id="SM00066">
    <property type="entry name" value="GAL4"/>
    <property type="match status" value="1"/>
</dbReference>
<sequence>MQSSRHFIYLQRVVHYTHSSSPMEPGPAHRRRRPAVACSECRRRKIRCDRGFPCGPCRKSLPALSCIYHSQPRAYAASAPPRSHAAQHQPRPKVNNTHSVDLTRFNLPSFESDAFHGLDQFGIDWQPSWEHQITPPTGHLADAGADYFQSPTF</sequence>
<dbReference type="EMBL" id="AM409327">
    <property type="protein sequence ID" value="CAL69593.1"/>
    <property type="molecule type" value="Genomic_DNA"/>
</dbReference>
<dbReference type="GO" id="GO:0005634">
    <property type="term" value="C:nucleus"/>
    <property type="evidence" value="ECO:0007669"/>
    <property type="project" value="TreeGrafter"/>
</dbReference>
<dbReference type="GO" id="GO:0000978">
    <property type="term" value="F:RNA polymerase II cis-regulatory region sequence-specific DNA binding"/>
    <property type="evidence" value="ECO:0007669"/>
    <property type="project" value="TreeGrafter"/>
</dbReference>
<keyword evidence="2" id="KW-0862">Zinc</keyword>
<feature type="domain" description="Zn(2)-C6 fungal-type" evidence="8">
    <location>
        <begin position="37"/>
        <end position="68"/>
    </location>
</feature>
<protein>
    <recommendedName>
        <fullName evidence="8">Zn(2)-C6 fungal-type domain-containing protein</fullName>
    </recommendedName>
</protein>
<proteinExistence type="predicted"/>
<feature type="region of interest" description="Disordered" evidence="7">
    <location>
        <begin position="77"/>
        <end position="96"/>
    </location>
</feature>
<reference evidence="9" key="1">
    <citation type="journal article" date="2006" name="ChemBioChem">
        <title>Biosynthesis of the 2-Pyridone Tenellin in the Insect Pathogenic Fungus Beauveria bassiana.</title>
        <authorList>
            <person name="Cox R.J."/>
            <person name="Eley K.L."/>
            <person name="Halo L.M."/>
            <person name="Song Z."/>
            <person name="Powles H."/>
            <person name="Bailey A.M."/>
            <person name="Lazarus C.M."/>
            <person name="Simpson T.J."/>
        </authorList>
    </citation>
    <scope>NUCLEOTIDE SEQUENCE</scope>
</reference>
<dbReference type="CDD" id="cd00067">
    <property type="entry name" value="GAL4"/>
    <property type="match status" value="1"/>
</dbReference>
<keyword evidence="5" id="KW-0804">Transcription</keyword>
<keyword evidence="4" id="KW-0238">DNA-binding</keyword>
<evidence type="ECO:0000259" key="8">
    <source>
        <dbReference type="PROSITE" id="PS50048"/>
    </source>
</evidence>
<evidence type="ECO:0000256" key="7">
    <source>
        <dbReference type="SAM" id="MobiDB-lite"/>
    </source>
</evidence>
<dbReference type="PROSITE" id="PS50048">
    <property type="entry name" value="ZN2_CY6_FUNGAL_2"/>
    <property type="match status" value="1"/>
</dbReference>
<dbReference type="GO" id="GO:0008270">
    <property type="term" value="F:zinc ion binding"/>
    <property type="evidence" value="ECO:0007669"/>
    <property type="project" value="InterPro"/>
</dbReference>
<dbReference type="InterPro" id="IPR001138">
    <property type="entry name" value="Zn2Cys6_DnaBD"/>
</dbReference>
<keyword evidence="3" id="KW-0805">Transcription regulation</keyword>